<organism evidence="2 3">
    <name type="scientific">Tropilaelaps mercedesae</name>
    <dbReference type="NCBI Taxonomy" id="418985"/>
    <lineage>
        <taxon>Eukaryota</taxon>
        <taxon>Metazoa</taxon>
        <taxon>Ecdysozoa</taxon>
        <taxon>Arthropoda</taxon>
        <taxon>Chelicerata</taxon>
        <taxon>Arachnida</taxon>
        <taxon>Acari</taxon>
        <taxon>Parasitiformes</taxon>
        <taxon>Mesostigmata</taxon>
        <taxon>Gamasina</taxon>
        <taxon>Dermanyssoidea</taxon>
        <taxon>Laelapidae</taxon>
        <taxon>Tropilaelaps</taxon>
    </lineage>
</organism>
<sequence length="239" mass="27313">MIWLNYISNNCHIFIFTDAQVACDYLWTKTVIEKAFRIWSLAAGSNSDKRLFREVLIQLYKYVTKSLITWLTQHGPSIPSGSPVLDELAKVIELLLKSVQCIAHHGSLSKTHKRLSLKNLFSGRALAPMRPPTNRQDDKSNNRKKFSVRTQKRLESAFVEQMKYLRRDIGQRKNSVKCARWLALAVPQEVQNEPMLLRADSLASISPISPTTPYTPQLPQRMAEHGNATANTKSHKRRT</sequence>
<evidence type="ECO:0000256" key="1">
    <source>
        <dbReference type="SAM" id="MobiDB-lite"/>
    </source>
</evidence>
<dbReference type="AlphaFoldDB" id="A0A1V9XRF4"/>
<protein>
    <submittedName>
        <fullName evidence="2">Uncharacterized protein</fullName>
    </submittedName>
</protein>
<proteinExistence type="predicted"/>
<dbReference type="InParanoid" id="A0A1V9XRF4"/>
<accession>A0A1V9XRF4</accession>
<feature type="region of interest" description="Disordered" evidence="1">
    <location>
        <begin position="209"/>
        <end position="239"/>
    </location>
</feature>
<feature type="region of interest" description="Disordered" evidence="1">
    <location>
        <begin position="125"/>
        <end position="147"/>
    </location>
</feature>
<reference evidence="2 3" key="1">
    <citation type="journal article" date="2017" name="Gigascience">
        <title>Draft genome of the honey bee ectoparasitic mite, Tropilaelaps mercedesae, is shaped by the parasitic life history.</title>
        <authorList>
            <person name="Dong X."/>
            <person name="Armstrong S.D."/>
            <person name="Xia D."/>
            <person name="Makepeace B.L."/>
            <person name="Darby A.C."/>
            <person name="Kadowaki T."/>
        </authorList>
    </citation>
    <scope>NUCLEOTIDE SEQUENCE [LARGE SCALE GENOMIC DNA]</scope>
    <source>
        <strain evidence="2">Wuxi-XJTLU</strain>
    </source>
</reference>
<keyword evidence="3" id="KW-1185">Reference proteome</keyword>
<dbReference type="OrthoDB" id="6478961at2759"/>
<evidence type="ECO:0000313" key="2">
    <source>
        <dbReference type="EMBL" id="OQR76070.1"/>
    </source>
</evidence>
<gene>
    <name evidence="2" type="ORF">BIW11_08008</name>
</gene>
<name>A0A1V9XRF4_9ACAR</name>
<comment type="caution">
    <text evidence="2">The sequence shown here is derived from an EMBL/GenBank/DDBJ whole genome shotgun (WGS) entry which is preliminary data.</text>
</comment>
<evidence type="ECO:0000313" key="3">
    <source>
        <dbReference type="Proteomes" id="UP000192247"/>
    </source>
</evidence>
<dbReference type="Proteomes" id="UP000192247">
    <property type="component" value="Unassembled WGS sequence"/>
</dbReference>
<dbReference type="EMBL" id="MNPL01005351">
    <property type="protein sequence ID" value="OQR76070.1"/>
    <property type="molecule type" value="Genomic_DNA"/>
</dbReference>